<feature type="region of interest" description="Disordered" evidence="4">
    <location>
        <begin position="1052"/>
        <end position="1099"/>
    </location>
</feature>
<dbReference type="Gene3D" id="3.30.2230.10">
    <property type="entry name" value="DUSP-like"/>
    <property type="match status" value="1"/>
</dbReference>
<dbReference type="InterPro" id="IPR044743">
    <property type="entry name" value="Ubl_USP48"/>
</dbReference>
<dbReference type="CDD" id="cd01795">
    <property type="entry name" value="Ubl_USP48"/>
    <property type="match status" value="1"/>
</dbReference>
<evidence type="ECO:0000259" key="5">
    <source>
        <dbReference type="PROSITE" id="PS50053"/>
    </source>
</evidence>
<dbReference type="GO" id="GO:0005634">
    <property type="term" value="C:nucleus"/>
    <property type="evidence" value="ECO:0007669"/>
    <property type="project" value="TreeGrafter"/>
</dbReference>
<sequence length="1126" mass="128035">MPLKRKRRASPPPKGLAPGELLKRFMLPSSSTTPWSWVGSDVLEPEDITQEHMLTAYGFTPKSGFLACKNKYASITRTEAANSVIPVDEDGDVIVISDDEENPQCSKKLCKSNPRCLNYLGQDAWEDEGRAEAMFVKHAESQEDPMLLSRDPDSPVGLKNLGATCYANSSLQVWFRDLAFRNSVYQCQVPNESPEKLKDSPIFQLQVTFAALQEGRKSVFNPTKLVESLQLKTTEQQDAQEFSKLFMSHLDAEFKKQSDPAVQGLVESQFQGSQVYGMLCHTCKYRSERPSDFLEIEVNFKANCRLEDRIESSLQPEILSGDNQYFCPQCNSLQDATRYTELRQLPPVLHFSLLRFVYDLATMERKKSKHVIGFPTILDMSRFVGKNESEQKENPLNARDPSMVYELRGVLLHKGGSAYHGHYEAQVYDTQYKSWFQFNDESVKKISLIDDQKSGNKTAVDTSSEQEKRRRNPKKRRRIEDSDDEQPARDSTKGPDSDEIIISSKDAYMLVYMRRDSSESAAEIKPPSPPSGALQVVRQSNEEHESSCEEHEKRVSLMKSEFQQRRRLVMSVYHNWQVDTASEDEALVISQQALKDWLSKHCFEQCLPQNKIAKNGSYELVPCTISNADIVCEHKKLNPDKASEMKMITRDSHETIARETQCQFIPFLKTSDICEQCILSTFKERLYAIQHPRTVKDFELVQEAEDDESGYWISKPWLKDWKLQKPRMHQPTCEDPAPDVCGFFEHVTCDHGGIIPNPTHRKRISAEAKEILQRLYPTWDPPPASSELCPMCQASISMSKEDKRELRRKAEDEKAKLKSMNDMAFRYFAPAKAAESCAIIPSDFFTSWKRWVDGPTSHLQPGEIDTESLLCAHSMLLYDPNSNEDLDSAVTVIRREEWEILTTLYTAGPSIFLHRKVSENSENPFTDLDHAVCSECRLHRKMDWETAEIYVQLGKKEEAPANGRFTMAGNSGFRHSRRLRKKEGDKRKITVGKSTTVKDIKIEISDLFDIPTICQRLLFDDKELADNKSTVEELGIPAHETIYLEQINEAMEIDSDTEPTPRRKPREEGQGFSGTILGGSFTDSSRASSRADTPSSLPPAEKACGACTFVNPVDAVSCEMCETAFE</sequence>
<evidence type="ECO:0000256" key="4">
    <source>
        <dbReference type="SAM" id="MobiDB-lite"/>
    </source>
</evidence>
<dbReference type="InterPro" id="IPR001394">
    <property type="entry name" value="Peptidase_C19_UCH"/>
</dbReference>
<dbReference type="STRING" id="230819.A0A5C3LBV3"/>
<keyword evidence="3" id="KW-0175">Coiled coil</keyword>
<evidence type="ECO:0000256" key="1">
    <source>
        <dbReference type="ARBA" id="ARBA00009085"/>
    </source>
</evidence>
<protein>
    <submittedName>
        <fullName evidence="8">Cysteine proteinase</fullName>
    </submittedName>
</protein>
<dbReference type="AlphaFoldDB" id="A0A5C3LBV3"/>
<evidence type="ECO:0000256" key="2">
    <source>
        <dbReference type="ARBA" id="ARBA00022737"/>
    </source>
</evidence>
<dbReference type="Proteomes" id="UP000307440">
    <property type="component" value="Unassembled WGS sequence"/>
</dbReference>
<feature type="domain" description="DUSP" evidence="7">
    <location>
        <begin position="808"/>
        <end position="917"/>
    </location>
</feature>
<dbReference type="Pfam" id="PF00443">
    <property type="entry name" value="UCH"/>
    <property type="match status" value="1"/>
</dbReference>
<dbReference type="GO" id="GO:0016579">
    <property type="term" value="P:protein deubiquitination"/>
    <property type="evidence" value="ECO:0007669"/>
    <property type="project" value="InterPro"/>
</dbReference>
<dbReference type="InterPro" id="IPR018200">
    <property type="entry name" value="USP_CS"/>
</dbReference>
<feature type="compositionally biased region" description="Basic and acidic residues" evidence="4">
    <location>
        <begin position="1059"/>
        <end position="1069"/>
    </location>
</feature>
<evidence type="ECO:0000256" key="3">
    <source>
        <dbReference type="SAM" id="Coils"/>
    </source>
</evidence>
<dbReference type="InterPro" id="IPR050164">
    <property type="entry name" value="Peptidase_C19"/>
</dbReference>
<dbReference type="SMART" id="SM00213">
    <property type="entry name" value="UBQ"/>
    <property type="match status" value="1"/>
</dbReference>
<dbReference type="PANTHER" id="PTHR24006">
    <property type="entry name" value="UBIQUITIN CARBOXYL-TERMINAL HYDROLASE"/>
    <property type="match status" value="1"/>
</dbReference>
<feature type="compositionally biased region" description="Basic and acidic residues" evidence="4">
    <location>
        <begin position="540"/>
        <end position="552"/>
    </location>
</feature>
<evidence type="ECO:0000259" key="7">
    <source>
        <dbReference type="PROSITE" id="PS51283"/>
    </source>
</evidence>
<proteinExistence type="inferred from homology"/>
<accession>A0A5C3LBV3</accession>
<feature type="domain" description="Ubiquitin-like" evidence="5">
    <location>
        <begin position="979"/>
        <end position="1044"/>
    </location>
</feature>
<reference evidence="8 9" key="1">
    <citation type="journal article" date="2019" name="Nat. Ecol. Evol.">
        <title>Megaphylogeny resolves global patterns of mushroom evolution.</title>
        <authorList>
            <person name="Varga T."/>
            <person name="Krizsan K."/>
            <person name="Foldi C."/>
            <person name="Dima B."/>
            <person name="Sanchez-Garcia M."/>
            <person name="Sanchez-Ramirez S."/>
            <person name="Szollosi G.J."/>
            <person name="Szarkandi J.G."/>
            <person name="Papp V."/>
            <person name="Albert L."/>
            <person name="Andreopoulos W."/>
            <person name="Angelini C."/>
            <person name="Antonin V."/>
            <person name="Barry K.W."/>
            <person name="Bougher N.L."/>
            <person name="Buchanan P."/>
            <person name="Buyck B."/>
            <person name="Bense V."/>
            <person name="Catcheside P."/>
            <person name="Chovatia M."/>
            <person name="Cooper J."/>
            <person name="Damon W."/>
            <person name="Desjardin D."/>
            <person name="Finy P."/>
            <person name="Geml J."/>
            <person name="Haridas S."/>
            <person name="Hughes K."/>
            <person name="Justo A."/>
            <person name="Karasinski D."/>
            <person name="Kautmanova I."/>
            <person name="Kiss B."/>
            <person name="Kocsube S."/>
            <person name="Kotiranta H."/>
            <person name="LaButti K.M."/>
            <person name="Lechner B.E."/>
            <person name="Liimatainen K."/>
            <person name="Lipzen A."/>
            <person name="Lukacs Z."/>
            <person name="Mihaltcheva S."/>
            <person name="Morgado L.N."/>
            <person name="Niskanen T."/>
            <person name="Noordeloos M.E."/>
            <person name="Ohm R.A."/>
            <person name="Ortiz-Santana B."/>
            <person name="Ovrebo C."/>
            <person name="Racz N."/>
            <person name="Riley R."/>
            <person name="Savchenko A."/>
            <person name="Shiryaev A."/>
            <person name="Soop K."/>
            <person name="Spirin V."/>
            <person name="Szebenyi C."/>
            <person name="Tomsovsky M."/>
            <person name="Tulloss R.E."/>
            <person name="Uehling J."/>
            <person name="Grigoriev I.V."/>
            <person name="Vagvolgyi C."/>
            <person name="Papp T."/>
            <person name="Martin F.M."/>
            <person name="Miettinen O."/>
            <person name="Hibbett D.S."/>
            <person name="Nagy L.G."/>
        </authorList>
    </citation>
    <scope>NUCLEOTIDE SEQUENCE [LARGE SCALE GENOMIC DNA]</scope>
    <source>
        <strain evidence="8 9">CBS 121175</strain>
    </source>
</reference>
<dbReference type="PROSITE" id="PS50053">
    <property type="entry name" value="UBIQUITIN_2"/>
    <property type="match status" value="1"/>
</dbReference>
<comment type="similarity">
    <text evidence="1">Belongs to the peptidase C19 family.</text>
</comment>
<keyword evidence="9" id="KW-1185">Reference proteome</keyword>
<dbReference type="SUPFAM" id="SSF54236">
    <property type="entry name" value="Ubiquitin-like"/>
    <property type="match status" value="1"/>
</dbReference>
<dbReference type="Gene3D" id="3.10.20.90">
    <property type="entry name" value="Phosphatidylinositol 3-kinase Catalytic Subunit, Chain A, domain 1"/>
    <property type="match status" value="1"/>
</dbReference>
<dbReference type="InterPro" id="IPR028889">
    <property type="entry name" value="USP"/>
</dbReference>
<dbReference type="SUPFAM" id="SSF143791">
    <property type="entry name" value="DUSP-like"/>
    <property type="match status" value="1"/>
</dbReference>
<dbReference type="InterPro" id="IPR029071">
    <property type="entry name" value="Ubiquitin-like_domsf"/>
</dbReference>
<dbReference type="EMBL" id="ML210147">
    <property type="protein sequence ID" value="TFK30135.1"/>
    <property type="molecule type" value="Genomic_DNA"/>
</dbReference>
<dbReference type="GO" id="GO:0004197">
    <property type="term" value="F:cysteine-type endopeptidase activity"/>
    <property type="evidence" value="ECO:0007669"/>
    <property type="project" value="InterPro"/>
</dbReference>
<dbReference type="GO" id="GO:0004843">
    <property type="term" value="F:cysteine-type deubiquitinase activity"/>
    <property type="evidence" value="ECO:0007669"/>
    <property type="project" value="InterPro"/>
</dbReference>
<dbReference type="SUPFAM" id="SSF54001">
    <property type="entry name" value="Cysteine proteinases"/>
    <property type="match status" value="1"/>
</dbReference>
<name>A0A5C3LBV3_COPMA</name>
<dbReference type="Gene3D" id="3.90.70.10">
    <property type="entry name" value="Cysteine proteinases"/>
    <property type="match status" value="1"/>
</dbReference>
<dbReference type="InterPro" id="IPR033841">
    <property type="entry name" value="Pep_USP48"/>
</dbReference>
<dbReference type="InterPro" id="IPR038765">
    <property type="entry name" value="Papain-like_cys_pep_sf"/>
</dbReference>
<dbReference type="PROSITE" id="PS00973">
    <property type="entry name" value="USP_2"/>
    <property type="match status" value="1"/>
</dbReference>
<evidence type="ECO:0000313" key="9">
    <source>
        <dbReference type="Proteomes" id="UP000307440"/>
    </source>
</evidence>
<feature type="domain" description="USP" evidence="6">
    <location>
        <begin position="156"/>
        <end position="515"/>
    </location>
</feature>
<dbReference type="PROSITE" id="PS51283">
    <property type="entry name" value="DUSP"/>
    <property type="match status" value="1"/>
</dbReference>
<evidence type="ECO:0000313" key="8">
    <source>
        <dbReference type="EMBL" id="TFK30135.1"/>
    </source>
</evidence>
<dbReference type="OrthoDB" id="289038at2759"/>
<evidence type="ECO:0000259" key="6">
    <source>
        <dbReference type="PROSITE" id="PS50235"/>
    </source>
</evidence>
<gene>
    <name evidence="8" type="ORF">FA15DRAFT_663499</name>
</gene>
<feature type="region of interest" description="Disordered" evidence="4">
    <location>
        <begin position="453"/>
        <end position="499"/>
    </location>
</feature>
<dbReference type="PROSITE" id="PS50235">
    <property type="entry name" value="USP_3"/>
    <property type="match status" value="1"/>
</dbReference>
<feature type="region of interest" description="Disordered" evidence="4">
    <location>
        <begin position="519"/>
        <end position="552"/>
    </location>
</feature>
<dbReference type="InterPro" id="IPR000626">
    <property type="entry name" value="Ubiquitin-like_dom"/>
</dbReference>
<dbReference type="Pfam" id="PF00240">
    <property type="entry name" value="ubiquitin"/>
    <property type="match status" value="1"/>
</dbReference>
<feature type="compositionally biased region" description="Basic and acidic residues" evidence="4">
    <location>
        <begin position="486"/>
        <end position="496"/>
    </location>
</feature>
<dbReference type="InterPro" id="IPR035927">
    <property type="entry name" value="DUSP-like_sf"/>
</dbReference>
<dbReference type="Pfam" id="PF06337">
    <property type="entry name" value="DUSP"/>
    <property type="match status" value="1"/>
</dbReference>
<organism evidence="8 9">
    <name type="scientific">Coprinopsis marcescibilis</name>
    <name type="common">Agaric fungus</name>
    <name type="synonym">Psathyrella marcescibilis</name>
    <dbReference type="NCBI Taxonomy" id="230819"/>
    <lineage>
        <taxon>Eukaryota</taxon>
        <taxon>Fungi</taxon>
        <taxon>Dikarya</taxon>
        <taxon>Basidiomycota</taxon>
        <taxon>Agaricomycotina</taxon>
        <taxon>Agaricomycetes</taxon>
        <taxon>Agaricomycetidae</taxon>
        <taxon>Agaricales</taxon>
        <taxon>Agaricineae</taxon>
        <taxon>Psathyrellaceae</taxon>
        <taxon>Coprinopsis</taxon>
    </lineage>
</organism>
<dbReference type="CDD" id="cd02668">
    <property type="entry name" value="Peptidase_C19L"/>
    <property type="match status" value="1"/>
</dbReference>
<dbReference type="GO" id="GO:0005829">
    <property type="term" value="C:cytosol"/>
    <property type="evidence" value="ECO:0007669"/>
    <property type="project" value="TreeGrafter"/>
</dbReference>
<dbReference type="InterPro" id="IPR006615">
    <property type="entry name" value="Pept_C19_DUSP"/>
</dbReference>
<keyword evidence="2" id="KW-0677">Repeat</keyword>
<feature type="compositionally biased region" description="Polar residues" evidence="4">
    <location>
        <begin position="1081"/>
        <end position="1095"/>
    </location>
</feature>
<feature type="coiled-coil region" evidence="3">
    <location>
        <begin position="796"/>
        <end position="823"/>
    </location>
</feature>
<dbReference type="PROSITE" id="PS00972">
    <property type="entry name" value="USP_1"/>
    <property type="match status" value="1"/>
</dbReference>